<dbReference type="GO" id="GO:0003677">
    <property type="term" value="F:DNA binding"/>
    <property type="evidence" value="ECO:0007669"/>
    <property type="project" value="UniProtKB-KW"/>
</dbReference>
<dbReference type="KEGG" id="kvl:KVU_PB0045"/>
<dbReference type="InterPro" id="IPR014710">
    <property type="entry name" value="RmlC-like_jellyroll"/>
</dbReference>
<dbReference type="GO" id="GO:0003700">
    <property type="term" value="F:DNA-binding transcription factor activity"/>
    <property type="evidence" value="ECO:0007669"/>
    <property type="project" value="TreeGrafter"/>
</dbReference>
<dbReference type="Pfam" id="PF01381">
    <property type="entry name" value="HTH_3"/>
    <property type="match status" value="1"/>
</dbReference>
<keyword evidence="1" id="KW-0238">DNA-binding</keyword>
<dbReference type="InterPro" id="IPR013096">
    <property type="entry name" value="Cupin_2"/>
</dbReference>
<evidence type="ECO:0000256" key="1">
    <source>
        <dbReference type="ARBA" id="ARBA00023125"/>
    </source>
</evidence>
<reference evidence="3 4" key="1">
    <citation type="journal article" date="2011" name="J. Bacteriol.">
        <title>Complete genome sequence of the industrial strain Ketogulonicigenium vulgare WSH-001.</title>
        <authorList>
            <person name="Liu L."/>
            <person name="Li Y."/>
            <person name="Zhang J."/>
            <person name="Zhou Z."/>
            <person name="Liu J."/>
            <person name="Li X."/>
            <person name="Zhou J."/>
            <person name="Du G."/>
            <person name="Wang L."/>
            <person name="Chen J."/>
        </authorList>
    </citation>
    <scope>NUCLEOTIDE SEQUENCE [LARGE SCALE GENOMIC DNA]</scope>
    <source>
        <strain evidence="3 4">WSH-001</strain>
        <plasmid evidence="4">pKVU_200</plasmid>
    </source>
</reference>
<dbReference type="SUPFAM" id="SSF47413">
    <property type="entry name" value="lambda repressor-like DNA-binding domains"/>
    <property type="match status" value="1"/>
</dbReference>
<feature type="domain" description="HTH cro/C1-type" evidence="2">
    <location>
        <begin position="28"/>
        <end position="82"/>
    </location>
</feature>
<evidence type="ECO:0000313" key="4">
    <source>
        <dbReference type="Proteomes" id="UP000000692"/>
    </source>
</evidence>
<dbReference type="SUPFAM" id="SSF51182">
    <property type="entry name" value="RmlC-like cupins"/>
    <property type="match status" value="1"/>
</dbReference>
<geneLocation type="plasmid" evidence="4">
    <name>pKVU_200</name>
</geneLocation>
<name>F9YBH1_KETVW</name>
<keyword evidence="3" id="KW-0614">Plasmid</keyword>
<dbReference type="PANTHER" id="PTHR46797:SF20">
    <property type="entry name" value="BLR4304 PROTEIN"/>
    <property type="match status" value="1"/>
</dbReference>
<dbReference type="PROSITE" id="PS50943">
    <property type="entry name" value="HTH_CROC1"/>
    <property type="match status" value="1"/>
</dbReference>
<dbReference type="Proteomes" id="UP000000692">
    <property type="component" value="Plasmid 2"/>
</dbReference>
<dbReference type="CDD" id="cd02209">
    <property type="entry name" value="cupin_XRE_C"/>
    <property type="match status" value="1"/>
</dbReference>
<dbReference type="PANTHER" id="PTHR46797">
    <property type="entry name" value="HTH-TYPE TRANSCRIPTIONAL REGULATOR"/>
    <property type="match status" value="1"/>
</dbReference>
<dbReference type="CDD" id="cd00093">
    <property type="entry name" value="HTH_XRE"/>
    <property type="match status" value="1"/>
</dbReference>
<protein>
    <submittedName>
        <fullName evidence="3">Helix-turn-helix XRE-family-like protein</fullName>
    </submittedName>
</protein>
<proteinExistence type="predicted"/>
<sequence>MDDTKPLPTAMIPPAARRKAAHSIAARLRALRKEAGLTLSDLAMRSGLAASTLSKIENEQMSPTYDTILSLAEGLGVDITHLVTGTQGKSVNGRKAVTRKGEGIVHRTQQYDYEMLCNDIANRQFVPLLAEVKARSLHTFDGLLRHPGEEFIFVLEGRVELHTEFYAPSLLEVGDSGYFDSTMGHALINPDDRPARVLWVCSRVVGPLAQ</sequence>
<dbReference type="InterPro" id="IPR011051">
    <property type="entry name" value="RmlC_Cupin_sf"/>
</dbReference>
<dbReference type="EMBL" id="CP002020">
    <property type="protein sequence ID" value="AEM42723.1"/>
    <property type="molecule type" value="Genomic_DNA"/>
</dbReference>
<dbReference type="RefSeq" id="WP_013385685.1">
    <property type="nucleotide sequence ID" value="NC_017385.1"/>
</dbReference>
<dbReference type="InterPro" id="IPR010982">
    <property type="entry name" value="Lambda_DNA-bd_dom_sf"/>
</dbReference>
<dbReference type="OrthoDB" id="9805356at2"/>
<dbReference type="InterPro" id="IPR050807">
    <property type="entry name" value="TransReg_Diox_bact_type"/>
</dbReference>
<dbReference type="Pfam" id="PF07883">
    <property type="entry name" value="Cupin_2"/>
    <property type="match status" value="1"/>
</dbReference>
<accession>F9YBH1</accession>
<dbReference type="GO" id="GO:0005829">
    <property type="term" value="C:cytosol"/>
    <property type="evidence" value="ECO:0007669"/>
    <property type="project" value="TreeGrafter"/>
</dbReference>
<dbReference type="SMART" id="SM00530">
    <property type="entry name" value="HTH_XRE"/>
    <property type="match status" value="1"/>
</dbReference>
<gene>
    <name evidence="3" type="ordered locus">KVU_PB0045</name>
</gene>
<evidence type="ECO:0000259" key="2">
    <source>
        <dbReference type="PROSITE" id="PS50943"/>
    </source>
</evidence>
<evidence type="ECO:0000313" key="3">
    <source>
        <dbReference type="EMBL" id="AEM42723.1"/>
    </source>
</evidence>
<dbReference type="InterPro" id="IPR001387">
    <property type="entry name" value="Cro/C1-type_HTH"/>
</dbReference>
<dbReference type="AlphaFoldDB" id="F9YBH1"/>
<dbReference type="HOGENOM" id="CLU_085376_3_0_5"/>
<dbReference type="Gene3D" id="1.10.260.40">
    <property type="entry name" value="lambda repressor-like DNA-binding domains"/>
    <property type="match status" value="1"/>
</dbReference>
<keyword evidence="4" id="KW-1185">Reference proteome</keyword>
<dbReference type="Gene3D" id="2.60.120.10">
    <property type="entry name" value="Jelly Rolls"/>
    <property type="match status" value="1"/>
</dbReference>
<organism evidence="3 4">
    <name type="scientific">Ketogulonicigenium vulgare (strain WSH-001)</name>
    <dbReference type="NCBI Taxonomy" id="759362"/>
    <lineage>
        <taxon>Bacteria</taxon>
        <taxon>Pseudomonadati</taxon>
        <taxon>Pseudomonadota</taxon>
        <taxon>Alphaproteobacteria</taxon>
        <taxon>Rhodobacterales</taxon>
        <taxon>Roseobacteraceae</taxon>
        <taxon>Ketogulonicigenium</taxon>
    </lineage>
</organism>